<dbReference type="GO" id="GO:0004427">
    <property type="term" value="F:inorganic diphosphate phosphatase activity"/>
    <property type="evidence" value="ECO:0007669"/>
    <property type="project" value="UniProtKB-EC"/>
</dbReference>
<dbReference type="SUPFAM" id="SSF50324">
    <property type="entry name" value="Inorganic pyrophosphatase"/>
    <property type="match status" value="1"/>
</dbReference>
<dbReference type="InterPro" id="IPR008162">
    <property type="entry name" value="Pyrophosphatase"/>
</dbReference>
<evidence type="ECO:0000313" key="7">
    <source>
        <dbReference type="Proteomes" id="UP000305881"/>
    </source>
</evidence>
<keyword evidence="4" id="KW-0378">Hydrolase</keyword>
<evidence type="ECO:0000313" key="6">
    <source>
        <dbReference type="EMBL" id="QCW83626.1"/>
    </source>
</evidence>
<keyword evidence="3" id="KW-0479">Metal-binding</keyword>
<dbReference type="GO" id="GO:0000287">
    <property type="term" value="F:magnesium ion binding"/>
    <property type="evidence" value="ECO:0007669"/>
    <property type="project" value="InterPro"/>
</dbReference>
<dbReference type="GO" id="GO:0006796">
    <property type="term" value="P:phosphate-containing compound metabolic process"/>
    <property type="evidence" value="ECO:0007669"/>
    <property type="project" value="InterPro"/>
</dbReference>
<sequence length="159" mass="17376">MHSINTLEQAPLVNVIIETPRGSFLKRGSTGKLDFISPFPCPFNYGSIPAYIGTDGDFLDAVVLGPRLPLGASISVYAWGTVGMIDGGIYEDKLICAQKPISVRQQRLILLFFMIYAKAKYLLNLIKGRKGHNSCEGWHDAASALARAIPCIHQDKNAV</sequence>
<dbReference type="Gene3D" id="3.90.80.10">
    <property type="entry name" value="Inorganic pyrophosphatase"/>
    <property type="match status" value="1"/>
</dbReference>
<dbReference type="Pfam" id="PF00719">
    <property type="entry name" value="Pyrophosphatase"/>
    <property type="match status" value="1"/>
</dbReference>
<dbReference type="KEGG" id="mbur:EQU24_16295"/>
<dbReference type="Proteomes" id="UP000305881">
    <property type="component" value="Chromosome"/>
</dbReference>
<gene>
    <name evidence="6" type="ORF">EQU24_16295</name>
</gene>
<dbReference type="InterPro" id="IPR036649">
    <property type="entry name" value="Pyrophosphatase_sf"/>
</dbReference>
<evidence type="ECO:0000256" key="3">
    <source>
        <dbReference type="ARBA" id="ARBA00022723"/>
    </source>
</evidence>
<evidence type="ECO:0000256" key="2">
    <source>
        <dbReference type="ARBA" id="ARBA00012146"/>
    </source>
</evidence>
<dbReference type="OrthoDB" id="5382618at2"/>
<dbReference type="GO" id="GO:0005737">
    <property type="term" value="C:cytoplasm"/>
    <property type="evidence" value="ECO:0007669"/>
    <property type="project" value="InterPro"/>
</dbReference>
<dbReference type="STRING" id="675511.GCA_000341735_04194"/>
<dbReference type="EMBL" id="CP035467">
    <property type="protein sequence ID" value="QCW83626.1"/>
    <property type="molecule type" value="Genomic_DNA"/>
</dbReference>
<protein>
    <recommendedName>
        <fullName evidence="2">inorganic diphosphatase</fullName>
        <ecNumber evidence="2">3.6.1.1</ecNumber>
    </recommendedName>
</protein>
<accession>A0A4P9UV93</accession>
<organism evidence="6 7">
    <name type="scientific">Methylotuvimicrobium buryatense</name>
    <name type="common">Methylomicrobium buryatense</name>
    <dbReference type="NCBI Taxonomy" id="95641"/>
    <lineage>
        <taxon>Bacteria</taxon>
        <taxon>Pseudomonadati</taxon>
        <taxon>Pseudomonadota</taxon>
        <taxon>Gammaproteobacteria</taxon>
        <taxon>Methylococcales</taxon>
        <taxon>Methylococcaceae</taxon>
        <taxon>Methylotuvimicrobium</taxon>
    </lineage>
</organism>
<evidence type="ECO:0000256" key="1">
    <source>
        <dbReference type="ARBA" id="ARBA00001946"/>
    </source>
</evidence>
<keyword evidence="7" id="KW-1185">Reference proteome</keyword>
<dbReference type="AlphaFoldDB" id="A0A4P9UV93"/>
<evidence type="ECO:0000256" key="4">
    <source>
        <dbReference type="ARBA" id="ARBA00022801"/>
    </source>
</evidence>
<dbReference type="EC" id="3.6.1.1" evidence="2"/>
<proteinExistence type="predicted"/>
<name>A0A4P9UV93_METBY</name>
<reference evidence="7" key="1">
    <citation type="journal article" date="2019" name="J. Bacteriol.">
        <title>A Mutagenic Screen Identifies a TonB-Dependent Receptor Required for the Lanthanide Metal Switch in the Type I Methanotroph 'Methylotuvimicrobium buryatense' 5GB1C.</title>
        <authorList>
            <person name="Groom J.D."/>
            <person name="Ford S.M."/>
            <person name="Pesesky M.W."/>
            <person name="Lidstrom M.E."/>
        </authorList>
    </citation>
    <scope>NUCLEOTIDE SEQUENCE [LARGE SCALE GENOMIC DNA]</scope>
    <source>
        <strain evidence="7">5GB1C</strain>
    </source>
</reference>
<comment type="cofactor">
    <cofactor evidence="1">
        <name>Mg(2+)</name>
        <dbReference type="ChEBI" id="CHEBI:18420"/>
    </cofactor>
</comment>
<evidence type="ECO:0000256" key="5">
    <source>
        <dbReference type="ARBA" id="ARBA00022842"/>
    </source>
</evidence>
<keyword evidence="5" id="KW-0460">Magnesium</keyword>